<dbReference type="PROSITE" id="PS00640">
    <property type="entry name" value="THIOL_PROTEASE_ASN"/>
    <property type="match status" value="1"/>
</dbReference>
<evidence type="ECO:0000256" key="1">
    <source>
        <dbReference type="ARBA" id="ARBA00008455"/>
    </source>
</evidence>
<dbReference type="Pfam" id="PF00112">
    <property type="entry name" value="Peptidase_C1"/>
    <property type="match status" value="1"/>
</dbReference>
<accession>A0A7R8W464</accession>
<reference evidence="3" key="1">
    <citation type="submission" date="2020-11" db="EMBL/GenBank/DDBJ databases">
        <authorList>
            <person name="Tran Van P."/>
        </authorList>
    </citation>
    <scope>NUCLEOTIDE SEQUENCE</scope>
</reference>
<dbReference type="FunFam" id="3.90.70.10:FF:000465">
    <property type="entry name" value="Cathepsin B, putative"/>
    <property type="match status" value="1"/>
</dbReference>
<proteinExistence type="inferred from homology"/>
<evidence type="ECO:0000313" key="3">
    <source>
        <dbReference type="EMBL" id="CAD7224541.1"/>
    </source>
</evidence>
<dbReference type="SMART" id="SM00645">
    <property type="entry name" value="Pept_C1"/>
    <property type="match status" value="1"/>
</dbReference>
<dbReference type="GO" id="GO:0006508">
    <property type="term" value="P:proteolysis"/>
    <property type="evidence" value="ECO:0007669"/>
    <property type="project" value="InterPro"/>
</dbReference>
<dbReference type="OrthoDB" id="640249at2759"/>
<dbReference type="InterPro" id="IPR000668">
    <property type="entry name" value="Peptidase_C1A_C"/>
</dbReference>
<dbReference type="PROSITE" id="PS00639">
    <property type="entry name" value="THIOL_PROTEASE_HIS"/>
    <property type="match status" value="1"/>
</dbReference>
<dbReference type="SUPFAM" id="SSF54001">
    <property type="entry name" value="Cysteine proteinases"/>
    <property type="match status" value="1"/>
</dbReference>
<name>A0A7R8W464_9CRUS</name>
<dbReference type="InterPro" id="IPR013128">
    <property type="entry name" value="Peptidase_C1A"/>
</dbReference>
<dbReference type="GO" id="GO:0008234">
    <property type="term" value="F:cysteine-type peptidase activity"/>
    <property type="evidence" value="ECO:0007669"/>
    <property type="project" value="InterPro"/>
</dbReference>
<dbReference type="Gene3D" id="3.90.70.10">
    <property type="entry name" value="Cysteine proteinases"/>
    <property type="match status" value="1"/>
</dbReference>
<sequence length="101" mass="11264">MAMRYEISKNGPIEAALTVYEDLLSYKSGVYQHVKGKELGGHAIRVLGFGEENGTPYWLIANSWNTDWGDKGYFKILRGKDMCGIETSAVGGIPKYDKSNR</sequence>
<protein>
    <submittedName>
        <fullName evidence="3">Uncharacterized protein</fullName>
    </submittedName>
</protein>
<evidence type="ECO:0000256" key="2">
    <source>
        <dbReference type="ARBA" id="ARBA00023157"/>
    </source>
</evidence>
<dbReference type="PANTHER" id="PTHR12411">
    <property type="entry name" value="CYSTEINE PROTEASE FAMILY C1-RELATED"/>
    <property type="match status" value="1"/>
</dbReference>
<dbReference type="InterPro" id="IPR025661">
    <property type="entry name" value="Pept_asp_AS"/>
</dbReference>
<dbReference type="EMBL" id="OB660394">
    <property type="protein sequence ID" value="CAD7224541.1"/>
    <property type="molecule type" value="Genomic_DNA"/>
</dbReference>
<keyword evidence="2" id="KW-1015">Disulfide bond</keyword>
<dbReference type="InterPro" id="IPR038765">
    <property type="entry name" value="Papain-like_cys_pep_sf"/>
</dbReference>
<dbReference type="InterPro" id="IPR025660">
    <property type="entry name" value="Pept_his_AS"/>
</dbReference>
<dbReference type="AlphaFoldDB" id="A0A7R8W464"/>
<organism evidence="3">
    <name type="scientific">Cyprideis torosa</name>
    <dbReference type="NCBI Taxonomy" id="163714"/>
    <lineage>
        <taxon>Eukaryota</taxon>
        <taxon>Metazoa</taxon>
        <taxon>Ecdysozoa</taxon>
        <taxon>Arthropoda</taxon>
        <taxon>Crustacea</taxon>
        <taxon>Oligostraca</taxon>
        <taxon>Ostracoda</taxon>
        <taxon>Podocopa</taxon>
        <taxon>Podocopida</taxon>
        <taxon>Cytherocopina</taxon>
        <taxon>Cytheroidea</taxon>
        <taxon>Cytherideidae</taxon>
        <taxon>Cyprideis</taxon>
    </lineage>
</organism>
<comment type="similarity">
    <text evidence="1">Belongs to the peptidase C1 family.</text>
</comment>
<gene>
    <name evidence="3" type="ORF">CTOB1V02_LOCUS2498</name>
</gene>